<evidence type="ECO:0000313" key="2">
    <source>
        <dbReference type="Proteomes" id="UP000178323"/>
    </source>
</evidence>
<protein>
    <recommendedName>
        <fullName evidence="3">DUF1902 domain-containing protein</fullName>
    </recommendedName>
</protein>
<proteinExistence type="predicted"/>
<dbReference type="InterPro" id="IPR035069">
    <property type="entry name" value="TTHA1013/TTHA0281-like"/>
</dbReference>
<reference evidence="1 2" key="1">
    <citation type="journal article" date="2016" name="Nat. Commun.">
        <title>Thousands of microbial genomes shed light on interconnected biogeochemical processes in an aquifer system.</title>
        <authorList>
            <person name="Anantharaman K."/>
            <person name="Brown C.T."/>
            <person name="Hug L.A."/>
            <person name="Sharon I."/>
            <person name="Castelle C.J."/>
            <person name="Probst A.J."/>
            <person name="Thomas B.C."/>
            <person name="Singh A."/>
            <person name="Wilkins M.J."/>
            <person name="Karaoz U."/>
            <person name="Brodie E.L."/>
            <person name="Williams K.H."/>
            <person name="Hubbard S.S."/>
            <person name="Banfield J.F."/>
        </authorList>
    </citation>
    <scope>NUCLEOTIDE SEQUENCE [LARGE SCALE GENOMIC DNA]</scope>
</reference>
<gene>
    <name evidence="1" type="ORF">A2Y83_03125</name>
</gene>
<dbReference type="Proteomes" id="UP000178323">
    <property type="component" value="Unassembled WGS sequence"/>
</dbReference>
<dbReference type="EMBL" id="MFFS01000016">
    <property type="protein sequence ID" value="OGF22690.1"/>
    <property type="molecule type" value="Genomic_DNA"/>
</dbReference>
<sequence>MFGKIYRYFYPHQNPLKIKEKYNIPSNIRLNIRLTKEGWLIASSPDLPGLVTEARNGKELLDMVNDAVLTYFDVPRKEADIVFNSINVEGHGSISYNEKYQTI</sequence>
<dbReference type="STRING" id="1797985.A2Y83_03125"/>
<evidence type="ECO:0000313" key="1">
    <source>
        <dbReference type="EMBL" id="OGF22690.1"/>
    </source>
</evidence>
<organism evidence="1 2">
    <name type="scientific">Candidatus Falkowbacteria bacterium RBG_13_39_14</name>
    <dbReference type="NCBI Taxonomy" id="1797985"/>
    <lineage>
        <taxon>Bacteria</taxon>
        <taxon>Candidatus Falkowiibacteriota</taxon>
    </lineage>
</organism>
<name>A0A1F5S7K4_9BACT</name>
<comment type="caution">
    <text evidence="1">The sequence shown here is derived from an EMBL/GenBank/DDBJ whole genome shotgun (WGS) entry which is preliminary data.</text>
</comment>
<accession>A0A1F5S7K4</accession>
<dbReference type="AlphaFoldDB" id="A0A1F5S7K4"/>
<dbReference type="SUPFAM" id="SSF143100">
    <property type="entry name" value="TTHA1013/TTHA0281-like"/>
    <property type="match status" value="1"/>
</dbReference>
<dbReference type="Gene3D" id="3.30.160.250">
    <property type="match status" value="1"/>
</dbReference>
<evidence type="ECO:0008006" key="3">
    <source>
        <dbReference type="Google" id="ProtNLM"/>
    </source>
</evidence>